<reference evidence="3 4" key="1">
    <citation type="journal article" date="2023" name="Hortic Res">
        <title>Pangenome of water caltrop reveals structural variations and asymmetric subgenome divergence after allopolyploidization.</title>
        <authorList>
            <person name="Zhang X."/>
            <person name="Chen Y."/>
            <person name="Wang L."/>
            <person name="Yuan Y."/>
            <person name="Fang M."/>
            <person name="Shi L."/>
            <person name="Lu R."/>
            <person name="Comes H.P."/>
            <person name="Ma Y."/>
            <person name="Chen Y."/>
            <person name="Huang G."/>
            <person name="Zhou Y."/>
            <person name="Zheng Z."/>
            <person name="Qiu Y."/>
        </authorList>
    </citation>
    <scope>NUCLEOTIDE SEQUENCE [LARGE SCALE GENOMIC DNA]</scope>
    <source>
        <strain evidence="3">F231</strain>
    </source>
</reference>
<sequence length="546" mass="63274">MHHFKNQMKVSETADNPRCSGSNKQLKQKEPKAMFTEQCQYVAFSYQRAEPIQWLFSSKLTNLEGQHNENTFFQINKDNIQNQQNIRTSNVVSMWLTSAAMPESPGNIVKCELGDSRIELHEECQGLADATCSSKHSHLPLRHGAGALASFPIKLNIEDLIFWSFQILIGAICNAEAKGCWLYMLLLQLGKLSLLDPFCKYIISIPPSPYTGYGMNEKPVCLKWSLSPMLLGVIAHSSTRFCFSSPFKVWTCVVEESLIIDADGNELEEDQSVQINRNTYYREMERRRKIGLANKGKVPWNVGRKHSEVTRERIRQRTREALRDPKVRKKMAEHPRPHSDQIKEKIGSSLRRIWRERLKEKRMKEKFFLSWYNNIARVAKKGLADQEEMDWDSFDKIKFELAQQKLKRMAEKEAAKIIAKERAQRAAMAKAEKLARLAQKRKEREEKRKEREKKKTALSRKSKENKDDSKVTELKQRLEKIQRKKPVTVHTSRRRDVALLDPPLWEKIDLECIRKEKAKNGVSLADQIRAAKNKRAESAPLEQLSA</sequence>
<dbReference type="PANTHER" id="PTHR34199:SF1">
    <property type="entry name" value="HISTONE-LYSINE N-METHYLTRANSFERASE, H3 LYSINE-79 SPECIFIC-LIKE PROTEIN"/>
    <property type="match status" value="1"/>
</dbReference>
<gene>
    <name evidence="3" type="ORF">SAY86_028509</name>
</gene>
<name>A0AAN7LV30_TRANT</name>
<protein>
    <recommendedName>
        <fullName evidence="2">Nuclease associated modular domain-containing protein</fullName>
    </recommendedName>
</protein>
<feature type="region of interest" description="Disordered" evidence="1">
    <location>
        <begin position="1"/>
        <end position="31"/>
    </location>
</feature>
<dbReference type="AlphaFoldDB" id="A0AAN7LV30"/>
<evidence type="ECO:0000256" key="1">
    <source>
        <dbReference type="SAM" id="MobiDB-lite"/>
    </source>
</evidence>
<dbReference type="InterPro" id="IPR003611">
    <property type="entry name" value="NUMOD3"/>
</dbReference>
<comment type="caution">
    <text evidence="3">The sequence shown here is derived from an EMBL/GenBank/DDBJ whole genome shotgun (WGS) entry which is preliminary data.</text>
</comment>
<feature type="compositionally biased region" description="Polar residues" evidence="1">
    <location>
        <begin position="8"/>
        <end position="25"/>
    </location>
</feature>
<dbReference type="EMBL" id="JAXQNO010000006">
    <property type="protein sequence ID" value="KAK4796183.1"/>
    <property type="molecule type" value="Genomic_DNA"/>
</dbReference>
<organism evidence="3 4">
    <name type="scientific">Trapa natans</name>
    <name type="common">Water chestnut</name>
    <dbReference type="NCBI Taxonomy" id="22666"/>
    <lineage>
        <taxon>Eukaryota</taxon>
        <taxon>Viridiplantae</taxon>
        <taxon>Streptophyta</taxon>
        <taxon>Embryophyta</taxon>
        <taxon>Tracheophyta</taxon>
        <taxon>Spermatophyta</taxon>
        <taxon>Magnoliopsida</taxon>
        <taxon>eudicotyledons</taxon>
        <taxon>Gunneridae</taxon>
        <taxon>Pentapetalae</taxon>
        <taxon>rosids</taxon>
        <taxon>malvids</taxon>
        <taxon>Myrtales</taxon>
        <taxon>Lythraceae</taxon>
        <taxon>Trapa</taxon>
    </lineage>
</organism>
<evidence type="ECO:0000313" key="4">
    <source>
        <dbReference type="Proteomes" id="UP001346149"/>
    </source>
</evidence>
<accession>A0AAN7LV30</accession>
<keyword evidence="4" id="KW-1185">Reference proteome</keyword>
<dbReference type="Proteomes" id="UP001346149">
    <property type="component" value="Unassembled WGS sequence"/>
</dbReference>
<evidence type="ECO:0000313" key="3">
    <source>
        <dbReference type="EMBL" id="KAK4796183.1"/>
    </source>
</evidence>
<feature type="region of interest" description="Disordered" evidence="1">
    <location>
        <begin position="429"/>
        <end position="474"/>
    </location>
</feature>
<dbReference type="PANTHER" id="PTHR34199">
    <property type="entry name" value="NUMOD3 MOTIF FAMILY PROTEIN, EXPRESSED"/>
    <property type="match status" value="1"/>
</dbReference>
<evidence type="ECO:0000259" key="2">
    <source>
        <dbReference type="Pfam" id="PF07460"/>
    </source>
</evidence>
<feature type="domain" description="Nuclease associated modular" evidence="2">
    <location>
        <begin position="285"/>
        <end position="315"/>
    </location>
</feature>
<dbReference type="GO" id="GO:0003677">
    <property type="term" value="F:DNA binding"/>
    <property type="evidence" value="ECO:0007669"/>
    <property type="project" value="InterPro"/>
</dbReference>
<proteinExistence type="predicted"/>
<dbReference type="Pfam" id="PF07460">
    <property type="entry name" value="NUMOD3"/>
    <property type="match status" value="1"/>
</dbReference>